<name>A0A5B7D8Y6_PORTR</name>
<organism evidence="1 2">
    <name type="scientific">Portunus trituberculatus</name>
    <name type="common">Swimming crab</name>
    <name type="synonym">Neptunus trituberculatus</name>
    <dbReference type="NCBI Taxonomy" id="210409"/>
    <lineage>
        <taxon>Eukaryota</taxon>
        <taxon>Metazoa</taxon>
        <taxon>Ecdysozoa</taxon>
        <taxon>Arthropoda</taxon>
        <taxon>Crustacea</taxon>
        <taxon>Multicrustacea</taxon>
        <taxon>Malacostraca</taxon>
        <taxon>Eumalacostraca</taxon>
        <taxon>Eucarida</taxon>
        <taxon>Decapoda</taxon>
        <taxon>Pleocyemata</taxon>
        <taxon>Brachyura</taxon>
        <taxon>Eubrachyura</taxon>
        <taxon>Portunoidea</taxon>
        <taxon>Portunidae</taxon>
        <taxon>Portuninae</taxon>
        <taxon>Portunus</taxon>
    </lineage>
</organism>
<dbReference type="Proteomes" id="UP000324222">
    <property type="component" value="Unassembled WGS sequence"/>
</dbReference>
<proteinExistence type="predicted"/>
<evidence type="ECO:0000313" key="2">
    <source>
        <dbReference type="Proteomes" id="UP000324222"/>
    </source>
</evidence>
<sequence length="62" mass="6615">MQGRQELLVLLLQRRPLSQQGLHDASPLAARGGDCTVLKGSLEGATSMADLEWQLRSVGSAP</sequence>
<gene>
    <name evidence="1" type="ORF">E2C01_010536</name>
</gene>
<protein>
    <submittedName>
        <fullName evidence="1">Uncharacterized protein</fullName>
    </submittedName>
</protein>
<comment type="caution">
    <text evidence="1">The sequence shown here is derived from an EMBL/GenBank/DDBJ whole genome shotgun (WGS) entry which is preliminary data.</text>
</comment>
<dbReference type="EMBL" id="VSRR010000611">
    <property type="protein sequence ID" value="MPC17672.1"/>
    <property type="molecule type" value="Genomic_DNA"/>
</dbReference>
<accession>A0A5B7D8Y6</accession>
<keyword evidence="2" id="KW-1185">Reference proteome</keyword>
<evidence type="ECO:0000313" key="1">
    <source>
        <dbReference type="EMBL" id="MPC17672.1"/>
    </source>
</evidence>
<dbReference type="AlphaFoldDB" id="A0A5B7D8Y6"/>
<reference evidence="1 2" key="1">
    <citation type="submission" date="2019-05" db="EMBL/GenBank/DDBJ databases">
        <title>Another draft genome of Portunus trituberculatus and its Hox gene families provides insights of decapod evolution.</title>
        <authorList>
            <person name="Jeong J.-H."/>
            <person name="Song I."/>
            <person name="Kim S."/>
            <person name="Choi T."/>
            <person name="Kim D."/>
            <person name="Ryu S."/>
            <person name="Kim W."/>
        </authorList>
    </citation>
    <scope>NUCLEOTIDE SEQUENCE [LARGE SCALE GENOMIC DNA]</scope>
    <source>
        <tissue evidence="1">Muscle</tissue>
    </source>
</reference>